<dbReference type="EMBL" id="QGLE01000002">
    <property type="protein sequence ID" value="PWR25266.1"/>
    <property type="molecule type" value="Genomic_DNA"/>
</dbReference>
<sequence>MSIADALRESPGAERGVVAGRAAVLSSPGGTFTIEDVSLQKPRRDEILVRVVGVGVCHTDVVCRGDFPMPMPVVLGHEGAGIVEAVGSGVTHVRPGDHVVMSFDSCGACPNCARSAPSYCYNFMASNFGAVRPGDGSTPMSRGGGEAVNARFFGQSSFATHLIARERNTVVVPKQAPLEILGPLGCGIQTGAGSILNSLKVGRGDAVAIFGAGAVGLSAVMAARIAEASHVVVVEPNAARRDLALELGATAVVDPRGVEDVVAAVKAAGPGGVTHALDTTGIPAVIGNAFQTLLPNGQLGFVGMPPPDAMLPVNIMDMLVRGAGVKAYTEGDSDPEVFIPQLVNYYLEGRLPFDRLVKRYRFEDINEAFDDTVAGRAIKPVLVI</sequence>
<proteinExistence type="inferred from homology"/>
<evidence type="ECO:0000256" key="2">
    <source>
        <dbReference type="ARBA" id="ARBA00008072"/>
    </source>
</evidence>
<evidence type="ECO:0000313" key="9">
    <source>
        <dbReference type="Proteomes" id="UP000245461"/>
    </source>
</evidence>
<evidence type="ECO:0000256" key="1">
    <source>
        <dbReference type="ARBA" id="ARBA00001947"/>
    </source>
</evidence>
<dbReference type="OrthoDB" id="9770544at2"/>
<evidence type="ECO:0000256" key="6">
    <source>
        <dbReference type="RuleBase" id="RU361277"/>
    </source>
</evidence>
<dbReference type="SUPFAM" id="SSF50129">
    <property type="entry name" value="GroES-like"/>
    <property type="match status" value="1"/>
</dbReference>
<evidence type="ECO:0000256" key="3">
    <source>
        <dbReference type="ARBA" id="ARBA00022723"/>
    </source>
</evidence>
<keyword evidence="4 6" id="KW-0862">Zinc</keyword>
<dbReference type="Proteomes" id="UP000245461">
    <property type="component" value="Unassembled WGS sequence"/>
</dbReference>
<evidence type="ECO:0000256" key="5">
    <source>
        <dbReference type="ARBA" id="ARBA00023002"/>
    </source>
</evidence>
<comment type="similarity">
    <text evidence="2 6">Belongs to the zinc-containing alcohol dehydrogenase family.</text>
</comment>
<dbReference type="Gene3D" id="3.40.50.720">
    <property type="entry name" value="NAD(P)-binding Rossmann-like Domain"/>
    <property type="match status" value="1"/>
</dbReference>
<dbReference type="PANTHER" id="PTHR43350:SF21">
    <property type="entry name" value="S-NITROSOMYCOTHIOL REDUCTASE MSCR"/>
    <property type="match status" value="1"/>
</dbReference>
<dbReference type="InterPro" id="IPR020843">
    <property type="entry name" value="ER"/>
</dbReference>
<dbReference type="AlphaFoldDB" id="A0A317EG46"/>
<dbReference type="Gene3D" id="3.90.180.10">
    <property type="entry name" value="Medium-chain alcohol dehydrogenases, catalytic domain"/>
    <property type="match status" value="1"/>
</dbReference>
<dbReference type="InterPro" id="IPR011032">
    <property type="entry name" value="GroES-like_sf"/>
</dbReference>
<dbReference type="GO" id="GO:0016616">
    <property type="term" value="F:oxidoreductase activity, acting on the CH-OH group of donors, NAD or NADP as acceptor"/>
    <property type="evidence" value="ECO:0007669"/>
    <property type="project" value="UniProtKB-ARBA"/>
</dbReference>
<evidence type="ECO:0000259" key="7">
    <source>
        <dbReference type="SMART" id="SM00829"/>
    </source>
</evidence>
<gene>
    <name evidence="8" type="ORF">DKG74_05760</name>
</gene>
<organism evidence="8 9">
    <name type="scientific">Zavarzinia aquatilis</name>
    <dbReference type="NCBI Taxonomy" id="2211142"/>
    <lineage>
        <taxon>Bacteria</taxon>
        <taxon>Pseudomonadati</taxon>
        <taxon>Pseudomonadota</taxon>
        <taxon>Alphaproteobacteria</taxon>
        <taxon>Rhodospirillales</taxon>
        <taxon>Zavarziniaceae</taxon>
        <taxon>Zavarzinia</taxon>
    </lineage>
</organism>
<dbReference type="Pfam" id="PF00107">
    <property type="entry name" value="ADH_zinc_N"/>
    <property type="match status" value="1"/>
</dbReference>
<dbReference type="InterPro" id="IPR013149">
    <property type="entry name" value="ADH-like_C"/>
</dbReference>
<dbReference type="InterPro" id="IPR036291">
    <property type="entry name" value="NAD(P)-bd_dom_sf"/>
</dbReference>
<dbReference type="PROSITE" id="PS00059">
    <property type="entry name" value="ADH_ZINC"/>
    <property type="match status" value="1"/>
</dbReference>
<dbReference type="InterPro" id="IPR002328">
    <property type="entry name" value="ADH_Zn_CS"/>
</dbReference>
<dbReference type="SUPFAM" id="SSF51735">
    <property type="entry name" value="NAD(P)-binding Rossmann-fold domains"/>
    <property type="match status" value="1"/>
</dbReference>
<dbReference type="RefSeq" id="WP_109903549.1">
    <property type="nucleotide sequence ID" value="NZ_QGLE01000002.1"/>
</dbReference>
<keyword evidence="9" id="KW-1185">Reference proteome</keyword>
<keyword evidence="5" id="KW-0560">Oxidoreductase</keyword>
<dbReference type="InterPro" id="IPR013154">
    <property type="entry name" value="ADH-like_N"/>
</dbReference>
<accession>A0A317EG46</accession>
<dbReference type="GO" id="GO:0008270">
    <property type="term" value="F:zinc ion binding"/>
    <property type="evidence" value="ECO:0007669"/>
    <property type="project" value="InterPro"/>
</dbReference>
<dbReference type="SMART" id="SM00829">
    <property type="entry name" value="PKS_ER"/>
    <property type="match status" value="1"/>
</dbReference>
<protein>
    <submittedName>
        <fullName evidence="8">NAD(P)-dependent alcohol dehydrogenase</fullName>
    </submittedName>
</protein>
<dbReference type="CDD" id="cd08278">
    <property type="entry name" value="benzyl_alcohol_DH"/>
    <property type="match status" value="1"/>
</dbReference>
<evidence type="ECO:0000256" key="4">
    <source>
        <dbReference type="ARBA" id="ARBA00022833"/>
    </source>
</evidence>
<feature type="domain" description="Enoyl reductase (ER)" evidence="7">
    <location>
        <begin position="29"/>
        <end position="382"/>
    </location>
</feature>
<keyword evidence="3 6" id="KW-0479">Metal-binding</keyword>
<reference evidence="8 9" key="1">
    <citation type="submission" date="2018-05" db="EMBL/GenBank/DDBJ databases">
        <title>Zavarzinia sp. HR-AS.</title>
        <authorList>
            <person name="Lee Y."/>
            <person name="Jeon C.O."/>
        </authorList>
    </citation>
    <scope>NUCLEOTIDE SEQUENCE [LARGE SCALE GENOMIC DNA]</scope>
    <source>
        <strain evidence="8 9">HR-AS</strain>
    </source>
</reference>
<dbReference type="PANTHER" id="PTHR43350">
    <property type="entry name" value="NAD-DEPENDENT ALCOHOL DEHYDROGENASE"/>
    <property type="match status" value="1"/>
</dbReference>
<comment type="cofactor">
    <cofactor evidence="1 6">
        <name>Zn(2+)</name>
        <dbReference type="ChEBI" id="CHEBI:29105"/>
    </cofactor>
</comment>
<dbReference type="Pfam" id="PF08240">
    <property type="entry name" value="ADH_N"/>
    <property type="match status" value="1"/>
</dbReference>
<comment type="caution">
    <text evidence="8">The sequence shown here is derived from an EMBL/GenBank/DDBJ whole genome shotgun (WGS) entry which is preliminary data.</text>
</comment>
<evidence type="ECO:0000313" key="8">
    <source>
        <dbReference type="EMBL" id="PWR25266.1"/>
    </source>
</evidence>
<name>A0A317EG46_9PROT</name>